<protein>
    <submittedName>
        <fullName evidence="1">Uncharacterized protein</fullName>
    </submittedName>
</protein>
<dbReference type="RefSeq" id="WP_147927899.1">
    <property type="nucleotide sequence ID" value="NZ_VKAC01000012.1"/>
</dbReference>
<dbReference type="Proteomes" id="UP000321234">
    <property type="component" value="Unassembled WGS sequence"/>
</dbReference>
<evidence type="ECO:0000313" key="2">
    <source>
        <dbReference type="Proteomes" id="UP000321234"/>
    </source>
</evidence>
<evidence type="ECO:0000313" key="1">
    <source>
        <dbReference type="EMBL" id="TXR52777.1"/>
    </source>
</evidence>
<organism evidence="1 2">
    <name type="scientific">Quadrisphaera setariae</name>
    <dbReference type="NCBI Taxonomy" id="2593304"/>
    <lineage>
        <taxon>Bacteria</taxon>
        <taxon>Bacillati</taxon>
        <taxon>Actinomycetota</taxon>
        <taxon>Actinomycetes</taxon>
        <taxon>Kineosporiales</taxon>
        <taxon>Kineosporiaceae</taxon>
        <taxon>Quadrisphaera</taxon>
    </lineage>
</organism>
<dbReference type="EMBL" id="VKAC01000012">
    <property type="protein sequence ID" value="TXR52777.1"/>
    <property type="molecule type" value="Genomic_DNA"/>
</dbReference>
<name>A0A5C8Z581_9ACTN</name>
<gene>
    <name evidence="1" type="ORF">FMM08_18720</name>
</gene>
<sequence length="209" mass="21685">MGLGGGPSEADDYEWVDLAALRARRPRRPVAAEPADPLADALCALLTDRPLWLSLPVRRVLLVDLDNLRAGPARWRARMAAVVTLARQADSAHLAGQAGAVERARPHLAEFASRAVPVADGSDVADHVLLEAAAADARTALDAGEDGPQVLVVSNDGIFAALAETGPLLVLSPGVDALSDRLDDAATDVLDLSGLEADVMSDVAAELPA</sequence>
<keyword evidence="2" id="KW-1185">Reference proteome</keyword>
<dbReference type="OrthoDB" id="5187962at2"/>
<comment type="caution">
    <text evidence="1">The sequence shown here is derived from an EMBL/GenBank/DDBJ whole genome shotgun (WGS) entry which is preliminary data.</text>
</comment>
<dbReference type="AlphaFoldDB" id="A0A5C8Z581"/>
<reference evidence="1 2" key="1">
    <citation type="submission" date="2019-07" db="EMBL/GenBank/DDBJ databases">
        <title>Quadrisphaera sp. strain DD2A genome sequencing and assembly.</title>
        <authorList>
            <person name="Kim I."/>
        </authorList>
    </citation>
    <scope>NUCLEOTIDE SEQUENCE [LARGE SCALE GENOMIC DNA]</scope>
    <source>
        <strain evidence="1 2">DD2A</strain>
    </source>
</reference>
<proteinExistence type="predicted"/>
<accession>A0A5C8Z581</accession>